<dbReference type="Pfam" id="PF05368">
    <property type="entry name" value="NmrA"/>
    <property type="match status" value="1"/>
</dbReference>
<feature type="domain" description="NmrA-like" evidence="1">
    <location>
        <begin position="16"/>
        <end position="133"/>
    </location>
</feature>
<dbReference type="Gene3D" id="3.40.50.720">
    <property type="entry name" value="NAD(P)-binding Rossmann-like Domain"/>
    <property type="match status" value="1"/>
</dbReference>
<dbReference type="OrthoDB" id="40054at2759"/>
<keyword evidence="3" id="KW-1185">Reference proteome</keyword>
<sequence length="355" mass="37736">MSSSETTTDKTEPQRTKKTAVVIGATGYIGSAVTMALGDHGMSVRCTSRDASGARWLKDLASDVSVVELALSDTAGEDTAKSLRSLLRGADMAFFCAGFEEQSPSTIDFMVSNALALVDASRAEGVPVVVLTSSGGSTNPPGGLPSSVPKSEVLHFSDPEEQVLRGRYSPAAKTRMEARAFAAVGRNHANEVVDPVLAGDPATPRLVVINPNLVLGPQLDPSPTVKGNSLPWMARILRKEAMADAVPNDSMSIIDVRDLAELHVAAALDEAASGRYFGVNRSYAWREILGAFQRVLAERGGRGYSPPPLKEGEDYDSAIPTQFDHTRKNSLGVTLRPLEETLGDLVDFLRAKGAI</sequence>
<evidence type="ECO:0000259" key="1">
    <source>
        <dbReference type="Pfam" id="PF05368"/>
    </source>
</evidence>
<dbReference type="EMBL" id="CAACVS010000226">
    <property type="protein sequence ID" value="VEU39628.1"/>
    <property type="molecule type" value="Genomic_DNA"/>
</dbReference>
<name>A0A448ZC95_9STRA</name>
<evidence type="ECO:0000313" key="2">
    <source>
        <dbReference type="EMBL" id="VEU39628.1"/>
    </source>
</evidence>
<dbReference type="GO" id="GO:0004029">
    <property type="term" value="F:aldehyde dehydrogenase (NAD+) activity"/>
    <property type="evidence" value="ECO:0007669"/>
    <property type="project" value="TreeGrafter"/>
</dbReference>
<dbReference type="InterPro" id="IPR051783">
    <property type="entry name" value="NAD(P)-dependent_oxidoreduct"/>
</dbReference>
<accession>A0A448ZC95</accession>
<gene>
    <name evidence="2" type="ORF">PSNMU_V1.4_AUG-EV-PASAV3_0063550</name>
</gene>
<dbReference type="PANTHER" id="PTHR48079:SF6">
    <property type="entry name" value="NAD(P)-BINDING DOMAIN-CONTAINING PROTEIN-RELATED"/>
    <property type="match status" value="1"/>
</dbReference>
<dbReference type="InterPro" id="IPR036291">
    <property type="entry name" value="NAD(P)-bd_dom_sf"/>
</dbReference>
<proteinExistence type="predicted"/>
<protein>
    <recommendedName>
        <fullName evidence="1">NmrA-like domain-containing protein</fullName>
    </recommendedName>
</protein>
<organism evidence="2 3">
    <name type="scientific">Pseudo-nitzschia multistriata</name>
    <dbReference type="NCBI Taxonomy" id="183589"/>
    <lineage>
        <taxon>Eukaryota</taxon>
        <taxon>Sar</taxon>
        <taxon>Stramenopiles</taxon>
        <taxon>Ochrophyta</taxon>
        <taxon>Bacillariophyta</taxon>
        <taxon>Bacillariophyceae</taxon>
        <taxon>Bacillariophycidae</taxon>
        <taxon>Bacillariales</taxon>
        <taxon>Bacillariaceae</taxon>
        <taxon>Pseudo-nitzschia</taxon>
    </lineage>
</organism>
<dbReference type="SUPFAM" id="SSF51735">
    <property type="entry name" value="NAD(P)-binding Rossmann-fold domains"/>
    <property type="match status" value="1"/>
</dbReference>
<dbReference type="Proteomes" id="UP000291116">
    <property type="component" value="Unassembled WGS sequence"/>
</dbReference>
<dbReference type="GO" id="GO:0005737">
    <property type="term" value="C:cytoplasm"/>
    <property type="evidence" value="ECO:0007669"/>
    <property type="project" value="TreeGrafter"/>
</dbReference>
<dbReference type="PANTHER" id="PTHR48079">
    <property type="entry name" value="PROTEIN YEEZ"/>
    <property type="match status" value="1"/>
</dbReference>
<dbReference type="AlphaFoldDB" id="A0A448ZC95"/>
<evidence type="ECO:0000313" key="3">
    <source>
        <dbReference type="Proteomes" id="UP000291116"/>
    </source>
</evidence>
<dbReference type="InterPro" id="IPR008030">
    <property type="entry name" value="NmrA-like"/>
</dbReference>
<reference evidence="2 3" key="1">
    <citation type="submission" date="2019-01" db="EMBL/GenBank/DDBJ databases">
        <authorList>
            <person name="Ferrante I. M."/>
        </authorList>
    </citation>
    <scope>NUCLEOTIDE SEQUENCE [LARGE SCALE GENOMIC DNA]</scope>
    <source>
        <strain evidence="2 3">B856</strain>
    </source>
</reference>